<dbReference type="InterPro" id="IPR020948">
    <property type="entry name" value="P_starv_induced_PsiE-like"/>
</dbReference>
<evidence type="ECO:0000256" key="7">
    <source>
        <dbReference type="SAM" id="Phobius"/>
    </source>
</evidence>
<comment type="caution">
    <text evidence="8">The sequence shown here is derived from an EMBL/GenBank/DDBJ whole genome shotgun (WGS) entry which is preliminary data.</text>
</comment>
<dbReference type="GO" id="GO:0005886">
    <property type="term" value="C:plasma membrane"/>
    <property type="evidence" value="ECO:0007669"/>
    <property type="project" value="UniProtKB-SubCell"/>
</dbReference>
<dbReference type="RefSeq" id="WP_194706815.1">
    <property type="nucleotide sequence ID" value="NZ_JADKPN010000005.1"/>
</dbReference>
<evidence type="ECO:0000313" key="8">
    <source>
        <dbReference type="EMBL" id="MBF4763637.1"/>
    </source>
</evidence>
<feature type="region of interest" description="Disordered" evidence="6">
    <location>
        <begin position="142"/>
        <end position="166"/>
    </location>
</feature>
<keyword evidence="3 7" id="KW-0812">Transmembrane</keyword>
<evidence type="ECO:0000313" key="9">
    <source>
        <dbReference type="Proteomes" id="UP000640489"/>
    </source>
</evidence>
<accession>A0A930VBS5</accession>
<dbReference type="EMBL" id="JADKPN010000005">
    <property type="protein sequence ID" value="MBF4763637.1"/>
    <property type="molecule type" value="Genomic_DNA"/>
</dbReference>
<protein>
    <submittedName>
        <fullName evidence="8">Phosphate-starvation-inducible PsiE family protein</fullName>
    </submittedName>
</protein>
<dbReference type="AlphaFoldDB" id="A0A930VBS5"/>
<comment type="subcellular location">
    <subcellularLocation>
        <location evidence="1">Cell membrane</location>
        <topology evidence="1">Multi-pass membrane protein</topology>
    </subcellularLocation>
</comment>
<keyword evidence="4 7" id="KW-1133">Transmembrane helix</keyword>
<sequence>MREWAEEIIEKAENVVYLAVAVVLLVVAAVVLGATVWKFGALSDDGTVSVAAEVLDLLLLVFIVVELLYAVRTTLAERELVAEPFLVVGIIASIKEIVVLSVKAPDYVGTDHIEDTLWLIGVLTATIGVLAAASLLLRRKEREPAEGDGGGPDAAHERDGTAPSPS</sequence>
<gene>
    <name evidence="8" type="ORF">ISU07_10905</name>
</gene>
<organism evidence="8 9">
    <name type="scientific">Nocardioides islandensis</name>
    <dbReference type="NCBI Taxonomy" id="433663"/>
    <lineage>
        <taxon>Bacteria</taxon>
        <taxon>Bacillati</taxon>
        <taxon>Actinomycetota</taxon>
        <taxon>Actinomycetes</taxon>
        <taxon>Propionibacteriales</taxon>
        <taxon>Nocardioidaceae</taxon>
        <taxon>Nocardioides</taxon>
    </lineage>
</organism>
<keyword evidence="9" id="KW-1185">Reference proteome</keyword>
<evidence type="ECO:0000256" key="5">
    <source>
        <dbReference type="ARBA" id="ARBA00023136"/>
    </source>
</evidence>
<evidence type="ECO:0000256" key="6">
    <source>
        <dbReference type="SAM" id="MobiDB-lite"/>
    </source>
</evidence>
<keyword evidence="2" id="KW-1003">Cell membrane</keyword>
<feature type="transmembrane region" description="Helical" evidence="7">
    <location>
        <begin position="49"/>
        <end position="69"/>
    </location>
</feature>
<evidence type="ECO:0000256" key="4">
    <source>
        <dbReference type="ARBA" id="ARBA00022989"/>
    </source>
</evidence>
<evidence type="ECO:0000256" key="2">
    <source>
        <dbReference type="ARBA" id="ARBA00022475"/>
    </source>
</evidence>
<evidence type="ECO:0000256" key="1">
    <source>
        <dbReference type="ARBA" id="ARBA00004651"/>
    </source>
</evidence>
<feature type="transmembrane region" description="Helical" evidence="7">
    <location>
        <begin position="116"/>
        <end position="137"/>
    </location>
</feature>
<dbReference type="Pfam" id="PF06146">
    <property type="entry name" value="PsiE"/>
    <property type="match status" value="1"/>
</dbReference>
<feature type="transmembrane region" description="Helical" evidence="7">
    <location>
        <begin position="15"/>
        <end position="37"/>
    </location>
</feature>
<proteinExistence type="predicted"/>
<keyword evidence="5 7" id="KW-0472">Membrane</keyword>
<dbReference type="Proteomes" id="UP000640489">
    <property type="component" value="Unassembled WGS sequence"/>
</dbReference>
<name>A0A930VBS5_9ACTN</name>
<feature type="transmembrane region" description="Helical" evidence="7">
    <location>
        <begin position="81"/>
        <end position="104"/>
    </location>
</feature>
<reference evidence="8" key="1">
    <citation type="submission" date="2020-11" db="EMBL/GenBank/DDBJ databases">
        <title>Nocardioides sp. nov., isolated from Soil of Cynanchum wilfordii Hemsley rhizosphere.</title>
        <authorList>
            <person name="Lee J.-S."/>
            <person name="Suh M.K."/>
            <person name="Kim J.-S."/>
        </authorList>
    </citation>
    <scope>NUCLEOTIDE SEQUENCE</scope>
    <source>
        <strain evidence="8">KCTC 19275</strain>
    </source>
</reference>
<evidence type="ECO:0000256" key="3">
    <source>
        <dbReference type="ARBA" id="ARBA00022692"/>
    </source>
</evidence>